<dbReference type="AlphaFoldDB" id="A0A5S4W0K5"/>
<feature type="compositionally biased region" description="Basic and acidic residues" evidence="1">
    <location>
        <begin position="52"/>
        <end position="61"/>
    </location>
</feature>
<sequence length="96" mass="10538">MLTITAGILSSVPESHSLLDTLRANIGAETDKAPRGDNSHDQAWQAQHTFRHCSDAPDIRFSRRPSPPGRDRSRCVPQAIAERQQEGPIHPATGFV</sequence>
<comment type="caution">
    <text evidence="2">The sequence shown here is derived from an EMBL/GenBank/DDBJ whole genome shotgun (WGS) entry which is preliminary data.</text>
</comment>
<evidence type="ECO:0000313" key="3">
    <source>
        <dbReference type="Proteomes" id="UP000324853"/>
    </source>
</evidence>
<reference evidence="2 3" key="1">
    <citation type="submission" date="2019-08" db="EMBL/GenBank/DDBJ databases">
        <title>Bradyrhizobium hipponensis sp. nov., a rhizobium isolated from a Lupinus angustifolius root nodule in Tunisia.</title>
        <authorList>
            <person name="Off K."/>
            <person name="Rejili M."/>
            <person name="Mars M."/>
            <person name="Brachmann A."/>
            <person name="Marin M."/>
        </authorList>
    </citation>
    <scope>NUCLEOTIDE SEQUENCE [LARGE SCALE GENOMIC DNA]</scope>
    <source>
        <strain evidence="2 3">CTAW11</strain>
    </source>
</reference>
<evidence type="ECO:0000313" key="2">
    <source>
        <dbReference type="EMBL" id="TYL74000.1"/>
    </source>
</evidence>
<dbReference type="EMBL" id="VSSR01000073">
    <property type="protein sequence ID" value="TYL74000.1"/>
    <property type="molecule type" value="Genomic_DNA"/>
</dbReference>
<keyword evidence="3" id="KW-1185">Reference proteome</keyword>
<name>A0A5S4W0K5_9BRAD</name>
<accession>A0A5S4W0K5</accession>
<gene>
    <name evidence="2" type="ORF">FXB38_35835</name>
</gene>
<feature type="region of interest" description="Disordered" evidence="1">
    <location>
        <begin position="49"/>
        <end position="74"/>
    </location>
</feature>
<dbReference type="RefSeq" id="WP_148755653.1">
    <property type="nucleotide sequence ID" value="NZ_VSSR01000073.1"/>
</dbReference>
<proteinExistence type="predicted"/>
<protein>
    <submittedName>
        <fullName evidence="2">Uncharacterized protein</fullName>
    </submittedName>
</protein>
<evidence type="ECO:0000256" key="1">
    <source>
        <dbReference type="SAM" id="MobiDB-lite"/>
    </source>
</evidence>
<dbReference type="Proteomes" id="UP000324853">
    <property type="component" value="Unassembled WGS sequence"/>
</dbReference>
<organism evidence="2 3">
    <name type="scientific">Bradyrhizobium cytisi</name>
    <dbReference type="NCBI Taxonomy" id="515489"/>
    <lineage>
        <taxon>Bacteria</taxon>
        <taxon>Pseudomonadati</taxon>
        <taxon>Pseudomonadota</taxon>
        <taxon>Alphaproteobacteria</taxon>
        <taxon>Hyphomicrobiales</taxon>
        <taxon>Nitrobacteraceae</taxon>
        <taxon>Bradyrhizobium</taxon>
    </lineage>
</organism>